<evidence type="ECO:0000259" key="1">
    <source>
        <dbReference type="PROSITE" id="PS50848"/>
    </source>
</evidence>
<dbReference type="SUPFAM" id="SSF55961">
    <property type="entry name" value="Bet v1-like"/>
    <property type="match status" value="1"/>
</dbReference>
<dbReference type="PROSITE" id="PS50848">
    <property type="entry name" value="START"/>
    <property type="match status" value="1"/>
</dbReference>
<evidence type="ECO:0000313" key="3">
    <source>
        <dbReference type="Proteomes" id="UP000249390"/>
    </source>
</evidence>
<feature type="domain" description="START" evidence="1">
    <location>
        <begin position="137"/>
        <end position="325"/>
    </location>
</feature>
<dbReference type="PANTHER" id="PTHR19308:SF13">
    <property type="entry name" value="OS02G0468400 PROTEIN"/>
    <property type="match status" value="1"/>
</dbReference>
<dbReference type="InterPro" id="IPR023393">
    <property type="entry name" value="START-like_dom_sf"/>
</dbReference>
<keyword evidence="3" id="KW-1185">Reference proteome</keyword>
<dbReference type="GO" id="GO:0008289">
    <property type="term" value="F:lipid binding"/>
    <property type="evidence" value="ECO:0007669"/>
    <property type="project" value="InterPro"/>
</dbReference>
<dbReference type="InterPro" id="IPR051213">
    <property type="entry name" value="START_lipid_transfer"/>
</dbReference>
<sequence>MIFWGRTLSPESGLGYLVPSPEKFWGRNVVGEGAVRGTRSYGASYSYTFGVTFIIFICHLLNKFRCFRRLMSSLLYYSHSLCGLSGQRGAAPSYSGSIRDPASHISSSLLPQSRISTIISDLDLKNLIENLDEKLHDNERWEHVIDRREDLFSYTAKCCKPKDGPHKYLSTTVFENCSIEVLRDFYLDNDYRKTWDKTLAMHGQLQVDKDSGTEIGWMVKKFPLMTPREYVLAWKIWEGSDGSFYCFCKECEHPLVHRQKKYVRVALYRSGWRIKAVLGTNNACEIKMVYQEDSGMNVEMAKLVFAKGIWSYICKMHTALRKYSTVDRSRLTSGVSAVTLIQKVPTELEANSSTTNTIQAGTSTSRDHLHPVLPSHETFAKKVTSKRPIKLLKNAFLVLGGAVCLCRGHSNFGMKVAVLCILVKLTAKQSASQEAKARGRAAGAHCQQDFGTTIQ</sequence>
<dbReference type="Gene3D" id="3.30.530.20">
    <property type="match status" value="1"/>
</dbReference>
<reference evidence="2 3" key="1">
    <citation type="submission" date="2018-06" db="EMBL/GenBank/DDBJ databases">
        <title>The Genome of Cuscuta australis (Dodder) Provides Insight into the Evolution of Plant Parasitism.</title>
        <authorList>
            <person name="Liu H."/>
        </authorList>
    </citation>
    <scope>NUCLEOTIDE SEQUENCE [LARGE SCALE GENOMIC DNA]</scope>
    <source>
        <strain evidence="3">cv. Yunnan</strain>
        <tissue evidence="2">Vines</tissue>
    </source>
</reference>
<dbReference type="EMBL" id="NQVE01000152">
    <property type="protein sequence ID" value="RAL43786.1"/>
    <property type="molecule type" value="Genomic_DNA"/>
</dbReference>
<evidence type="ECO:0000313" key="2">
    <source>
        <dbReference type="EMBL" id="RAL43786.1"/>
    </source>
</evidence>
<comment type="caution">
    <text evidence="2">The sequence shown here is derived from an EMBL/GenBank/DDBJ whole genome shotgun (WGS) entry which is preliminary data.</text>
</comment>
<gene>
    <name evidence="2" type="ORF">DM860_014287</name>
</gene>
<dbReference type="Proteomes" id="UP000249390">
    <property type="component" value="Unassembled WGS sequence"/>
</dbReference>
<protein>
    <recommendedName>
        <fullName evidence="1">START domain-containing protein</fullName>
    </recommendedName>
</protein>
<dbReference type="InterPro" id="IPR002913">
    <property type="entry name" value="START_lipid-bd_dom"/>
</dbReference>
<accession>A0A328DED5</accession>
<organism evidence="2 3">
    <name type="scientific">Cuscuta australis</name>
    <dbReference type="NCBI Taxonomy" id="267555"/>
    <lineage>
        <taxon>Eukaryota</taxon>
        <taxon>Viridiplantae</taxon>
        <taxon>Streptophyta</taxon>
        <taxon>Embryophyta</taxon>
        <taxon>Tracheophyta</taxon>
        <taxon>Spermatophyta</taxon>
        <taxon>Magnoliopsida</taxon>
        <taxon>eudicotyledons</taxon>
        <taxon>Gunneridae</taxon>
        <taxon>Pentapetalae</taxon>
        <taxon>asterids</taxon>
        <taxon>lamiids</taxon>
        <taxon>Solanales</taxon>
        <taxon>Convolvulaceae</taxon>
        <taxon>Cuscuteae</taxon>
        <taxon>Cuscuta</taxon>
        <taxon>Cuscuta subgen. Grammica</taxon>
        <taxon>Cuscuta sect. Cleistogrammica</taxon>
    </lineage>
</organism>
<dbReference type="Pfam" id="PF01852">
    <property type="entry name" value="START"/>
    <property type="match status" value="1"/>
</dbReference>
<name>A0A328DED5_9ASTE</name>
<dbReference type="PANTHER" id="PTHR19308">
    <property type="entry name" value="PHOSPHATIDYLCHOLINE TRANSFER PROTEIN"/>
    <property type="match status" value="1"/>
</dbReference>
<dbReference type="GO" id="GO:0005737">
    <property type="term" value="C:cytoplasm"/>
    <property type="evidence" value="ECO:0007669"/>
    <property type="project" value="UniProtKB-ARBA"/>
</dbReference>
<proteinExistence type="predicted"/>
<dbReference type="AlphaFoldDB" id="A0A328DED5"/>